<keyword evidence="4 10" id="KW-1134">Transmembrane beta strand</keyword>
<comment type="caution">
    <text evidence="15">The sequence shown here is derived from an EMBL/GenBank/DDBJ whole genome shotgun (WGS) entry which is preliminary data.</text>
</comment>
<keyword evidence="12" id="KW-0732">Signal</keyword>
<organism evidence="15 16">
    <name type="scientific">Marinobacterium nitratireducens</name>
    <dbReference type="NCBI Taxonomy" id="518897"/>
    <lineage>
        <taxon>Bacteria</taxon>
        <taxon>Pseudomonadati</taxon>
        <taxon>Pseudomonadota</taxon>
        <taxon>Gammaproteobacteria</taxon>
        <taxon>Oceanospirillales</taxon>
        <taxon>Oceanospirillaceae</taxon>
        <taxon>Marinobacterium</taxon>
    </lineage>
</organism>
<accession>A0A917ZLG7</accession>
<evidence type="ECO:0000256" key="11">
    <source>
        <dbReference type="RuleBase" id="RU003357"/>
    </source>
</evidence>
<dbReference type="GO" id="GO:0009279">
    <property type="term" value="C:cell outer membrane"/>
    <property type="evidence" value="ECO:0007669"/>
    <property type="project" value="UniProtKB-SubCell"/>
</dbReference>
<dbReference type="CDD" id="cd01347">
    <property type="entry name" value="ligand_gated_channel"/>
    <property type="match status" value="1"/>
</dbReference>
<feature type="domain" description="TonB-dependent receptor plug" evidence="14">
    <location>
        <begin position="64"/>
        <end position="172"/>
    </location>
</feature>
<evidence type="ECO:0000259" key="13">
    <source>
        <dbReference type="Pfam" id="PF00593"/>
    </source>
</evidence>
<proteinExistence type="inferred from homology"/>
<keyword evidence="7 10" id="KW-0472">Membrane</keyword>
<dbReference type="SUPFAM" id="SSF56935">
    <property type="entry name" value="Porins"/>
    <property type="match status" value="1"/>
</dbReference>
<keyword evidence="6 11" id="KW-0798">TonB box</keyword>
<feature type="domain" description="TonB-dependent receptor-like beta-barrel" evidence="13">
    <location>
        <begin position="251"/>
        <end position="666"/>
    </location>
</feature>
<dbReference type="Pfam" id="PF00593">
    <property type="entry name" value="TonB_dep_Rec_b-barrel"/>
    <property type="match status" value="1"/>
</dbReference>
<dbReference type="InterPro" id="IPR000531">
    <property type="entry name" value="Beta-barrel_TonB"/>
</dbReference>
<keyword evidence="8" id="KW-0675">Receptor</keyword>
<sequence length="699" mass="76636">MNRSSFGQAHGCVLPFRKKLAVAVSLATASLSPLAVAQQAAELDVLQVEGNWIGNPTEEEVKVYPGSRSVIESEQLQESGALNIEDAIRSAPGVQILDETGTGILPNIGLRGLNPLRSERLQMLVDGYPIAIGPYSNVGVSLFPVTLPSVDTVDIVRGGAAVRYGPNNVGGVMNFLTKPIPGQTEQTLQQRLTIAEDTGNIYSDTYYRIGGFVNDDLALQFQANVQRGDGFRDHSDTDVDNVIVSAEYFIDDRNELAASLQYYDVDAELPGGLSPSAYEQNRTQSQRPHDAYDADMVRGTLGWTFRPNDDVEFEWRNFAHRADRTFFFGQDLTSGGHWADPEADASHVADSPRVFHVWGTEPRLTVREGIHTLTFGARFVSEEVDFDVNREELATGTYGTVREWDLETDALALYLSDTLGLLDGRLEITPGLRYEDVEMDFEDQLSGSRSSNDADELLPGLTVGLQATDAVFLFANAQKSLVPVQIAQATKAGDVANETAWNYELGARWQPVPALATSATLFRIDYEDQIVHNRTTDRFENVGETRHEGIELEADWQATERLALGLGYTYLDTKQLSGDNKGNDLPNAPHHHLSAEARYQLQQWTANLNLNYVSDSFSDAANTEDEDAIGSAGKLPSYTLVNARIGRDIAVGSGNNLNLGLAATNLTDEDYYFRGADVSPVGRVPAPGRAFILEGRLDF</sequence>
<gene>
    <name evidence="15" type="ORF">GCM10011348_29720</name>
</gene>
<evidence type="ECO:0000256" key="2">
    <source>
        <dbReference type="ARBA" id="ARBA00009810"/>
    </source>
</evidence>
<evidence type="ECO:0000256" key="8">
    <source>
        <dbReference type="ARBA" id="ARBA00023170"/>
    </source>
</evidence>
<evidence type="ECO:0000256" key="4">
    <source>
        <dbReference type="ARBA" id="ARBA00022452"/>
    </source>
</evidence>
<dbReference type="AlphaFoldDB" id="A0A917ZLG7"/>
<evidence type="ECO:0000256" key="9">
    <source>
        <dbReference type="ARBA" id="ARBA00023237"/>
    </source>
</evidence>
<dbReference type="GO" id="GO:0038023">
    <property type="term" value="F:signaling receptor activity"/>
    <property type="evidence" value="ECO:0007669"/>
    <property type="project" value="InterPro"/>
</dbReference>
<evidence type="ECO:0000256" key="10">
    <source>
        <dbReference type="PROSITE-ProRule" id="PRU01360"/>
    </source>
</evidence>
<name>A0A917ZLG7_9GAMM</name>
<protein>
    <submittedName>
        <fullName evidence="15">Ligand-gated channel</fullName>
    </submittedName>
</protein>
<feature type="chain" id="PRO_5037250447" evidence="12">
    <location>
        <begin position="38"/>
        <end position="699"/>
    </location>
</feature>
<dbReference type="RefSeq" id="WP_188861388.1">
    <property type="nucleotide sequence ID" value="NZ_BMLT01000007.1"/>
</dbReference>
<dbReference type="PROSITE" id="PS52016">
    <property type="entry name" value="TONB_DEPENDENT_REC_3"/>
    <property type="match status" value="1"/>
</dbReference>
<dbReference type="NCBIfam" id="TIGR01783">
    <property type="entry name" value="TonB-siderophor"/>
    <property type="match status" value="1"/>
</dbReference>
<dbReference type="PANTHER" id="PTHR30442">
    <property type="entry name" value="IRON III DICITRATE TRANSPORT PROTEIN FECA"/>
    <property type="match status" value="1"/>
</dbReference>
<evidence type="ECO:0000256" key="12">
    <source>
        <dbReference type="SAM" id="SignalP"/>
    </source>
</evidence>
<dbReference type="InterPro" id="IPR039426">
    <property type="entry name" value="TonB-dep_rcpt-like"/>
</dbReference>
<dbReference type="EMBL" id="BMLT01000007">
    <property type="protein sequence ID" value="GGO84148.1"/>
    <property type="molecule type" value="Genomic_DNA"/>
</dbReference>
<evidence type="ECO:0000313" key="15">
    <source>
        <dbReference type="EMBL" id="GGO84148.1"/>
    </source>
</evidence>
<comment type="subcellular location">
    <subcellularLocation>
        <location evidence="1 10">Cell outer membrane</location>
        <topology evidence="1 10">Multi-pass membrane protein</topology>
    </subcellularLocation>
</comment>
<dbReference type="InterPro" id="IPR012910">
    <property type="entry name" value="Plug_dom"/>
</dbReference>
<dbReference type="GO" id="GO:0015891">
    <property type="term" value="P:siderophore transport"/>
    <property type="evidence" value="ECO:0007669"/>
    <property type="project" value="InterPro"/>
</dbReference>
<keyword evidence="3 10" id="KW-0813">Transport</keyword>
<dbReference type="InterPro" id="IPR037066">
    <property type="entry name" value="Plug_dom_sf"/>
</dbReference>
<evidence type="ECO:0000256" key="5">
    <source>
        <dbReference type="ARBA" id="ARBA00022692"/>
    </source>
</evidence>
<dbReference type="PANTHER" id="PTHR30442:SF0">
    <property type="entry name" value="FE(3+) DICITRATE TRANSPORT PROTEIN FECA"/>
    <property type="match status" value="1"/>
</dbReference>
<dbReference type="InterPro" id="IPR036942">
    <property type="entry name" value="Beta-barrel_TonB_sf"/>
</dbReference>
<dbReference type="InterPro" id="IPR010105">
    <property type="entry name" value="TonB_sidphr_rcpt"/>
</dbReference>
<dbReference type="Gene3D" id="2.40.170.20">
    <property type="entry name" value="TonB-dependent receptor, beta-barrel domain"/>
    <property type="match status" value="1"/>
</dbReference>
<feature type="signal peptide" evidence="12">
    <location>
        <begin position="1"/>
        <end position="37"/>
    </location>
</feature>
<evidence type="ECO:0000256" key="7">
    <source>
        <dbReference type="ARBA" id="ARBA00023136"/>
    </source>
</evidence>
<evidence type="ECO:0000256" key="3">
    <source>
        <dbReference type="ARBA" id="ARBA00022448"/>
    </source>
</evidence>
<reference evidence="15 16" key="1">
    <citation type="journal article" date="2014" name="Int. J. Syst. Evol. Microbiol.">
        <title>Complete genome sequence of Corynebacterium casei LMG S-19264T (=DSM 44701T), isolated from a smear-ripened cheese.</title>
        <authorList>
            <consortium name="US DOE Joint Genome Institute (JGI-PGF)"/>
            <person name="Walter F."/>
            <person name="Albersmeier A."/>
            <person name="Kalinowski J."/>
            <person name="Ruckert C."/>
        </authorList>
    </citation>
    <scope>NUCLEOTIDE SEQUENCE [LARGE SCALE GENOMIC DNA]</scope>
    <source>
        <strain evidence="15 16">CGMCC 1.7286</strain>
    </source>
</reference>
<evidence type="ECO:0000259" key="14">
    <source>
        <dbReference type="Pfam" id="PF07715"/>
    </source>
</evidence>
<dbReference type="Gene3D" id="2.170.130.10">
    <property type="entry name" value="TonB-dependent receptor, plug domain"/>
    <property type="match status" value="1"/>
</dbReference>
<keyword evidence="9 10" id="KW-0998">Cell outer membrane</keyword>
<evidence type="ECO:0000313" key="16">
    <source>
        <dbReference type="Proteomes" id="UP000599578"/>
    </source>
</evidence>
<dbReference type="GO" id="GO:0015343">
    <property type="term" value="F:siderophore-iron transmembrane transporter activity"/>
    <property type="evidence" value="ECO:0007669"/>
    <property type="project" value="InterPro"/>
</dbReference>
<dbReference type="Proteomes" id="UP000599578">
    <property type="component" value="Unassembled WGS sequence"/>
</dbReference>
<dbReference type="Pfam" id="PF07715">
    <property type="entry name" value="Plug"/>
    <property type="match status" value="1"/>
</dbReference>
<comment type="similarity">
    <text evidence="2 10 11">Belongs to the TonB-dependent receptor family.</text>
</comment>
<evidence type="ECO:0000256" key="6">
    <source>
        <dbReference type="ARBA" id="ARBA00023077"/>
    </source>
</evidence>
<keyword evidence="16" id="KW-1185">Reference proteome</keyword>
<evidence type="ECO:0000256" key="1">
    <source>
        <dbReference type="ARBA" id="ARBA00004571"/>
    </source>
</evidence>
<keyword evidence="5 10" id="KW-0812">Transmembrane</keyword>